<feature type="domain" description="RWD" evidence="1">
    <location>
        <begin position="10"/>
        <end position="113"/>
    </location>
</feature>
<dbReference type="AlphaFoldDB" id="A0A0S4IZT9"/>
<dbReference type="CDD" id="cd11605">
    <property type="entry name" value="RWD_DRWD_ELF-like"/>
    <property type="match status" value="1"/>
</dbReference>
<dbReference type="InterPro" id="IPR006575">
    <property type="entry name" value="RWD_dom"/>
</dbReference>
<protein>
    <recommendedName>
        <fullName evidence="1">RWD domain-containing protein</fullName>
    </recommendedName>
</protein>
<reference evidence="3" key="1">
    <citation type="submission" date="2015-09" db="EMBL/GenBank/DDBJ databases">
        <authorList>
            <consortium name="Pathogen Informatics"/>
        </authorList>
    </citation>
    <scope>NUCLEOTIDE SEQUENCE [LARGE SCALE GENOMIC DNA]</scope>
    <source>
        <strain evidence="3">Lake Konstanz</strain>
    </source>
</reference>
<accession>A0A0S4IZT9</accession>
<dbReference type="PANTHER" id="PTHR12292">
    <property type="entry name" value="RWD DOMAIN-CONTAINING PROTEIN"/>
    <property type="match status" value="1"/>
</dbReference>
<dbReference type="SMART" id="SM00591">
    <property type="entry name" value="RWD"/>
    <property type="match status" value="1"/>
</dbReference>
<dbReference type="OMA" id="MEMDMVQ"/>
<dbReference type="OrthoDB" id="277175at2759"/>
<dbReference type="InterPro" id="IPR016135">
    <property type="entry name" value="UBQ-conjugating_enzyme/RWD"/>
</dbReference>
<dbReference type="SUPFAM" id="SSF54495">
    <property type="entry name" value="UBC-like"/>
    <property type="match status" value="1"/>
</dbReference>
<dbReference type="PROSITE" id="PS50908">
    <property type="entry name" value="RWD"/>
    <property type="match status" value="1"/>
</dbReference>
<proteinExistence type="predicted"/>
<sequence length="238" mass="27016">MPVATEMQQMEVDMIEGMYPDHYTFVSADPPSFAVTFSATPEDPQELRTIITYSDKSYPEEGCPTLTVENISKDRRFPVHQLKEELDSMAQQNMGMHVAALMLQRSQEWLTSVVEEHDKLQLNKRGEAISAAANAGSAPVIDPTIRMGNAITRDLFEEWRIKHMDEKHARRAEEAKRTYKDTVSKLTGRQLWDSTIRNADWELFGGAAEGDEEVVDFDAAGFEYEFGEAGEYHSDEDQ</sequence>
<dbReference type="Gene3D" id="3.10.110.10">
    <property type="entry name" value="Ubiquitin Conjugating Enzyme"/>
    <property type="match status" value="1"/>
</dbReference>
<dbReference type="InterPro" id="IPR040213">
    <property type="entry name" value="GIR2-like"/>
</dbReference>
<dbReference type="EMBL" id="CYKH01000929">
    <property type="protein sequence ID" value="CUG67508.1"/>
    <property type="molecule type" value="Genomic_DNA"/>
</dbReference>
<dbReference type="Pfam" id="PF05773">
    <property type="entry name" value="RWD"/>
    <property type="match status" value="1"/>
</dbReference>
<gene>
    <name evidence="2" type="ORF">BSAL_82890</name>
</gene>
<dbReference type="Proteomes" id="UP000051952">
    <property type="component" value="Unassembled WGS sequence"/>
</dbReference>
<evidence type="ECO:0000313" key="3">
    <source>
        <dbReference type="Proteomes" id="UP000051952"/>
    </source>
</evidence>
<evidence type="ECO:0000259" key="1">
    <source>
        <dbReference type="PROSITE" id="PS50908"/>
    </source>
</evidence>
<keyword evidence="3" id="KW-1185">Reference proteome</keyword>
<name>A0A0S4IZT9_BODSA</name>
<organism evidence="2 3">
    <name type="scientific">Bodo saltans</name>
    <name type="common">Flagellated protozoan</name>
    <dbReference type="NCBI Taxonomy" id="75058"/>
    <lineage>
        <taxon>Eukaryota</taxon>
        <taxon>Discoba</taxon>
        <taxon>Euglenozoa</taxon>
        <taxon>Kinetoplastea</taxon>
        <taxon>Metakinetoplastina</taxon>
        <taxon>Eubodonida</taxon>
        <taxon>Bodonidae</taxon>
        <taxon>Bodo</taxon>
    </lineage>
</organism>
<dbReference type="VEuPathDB" id="TriTrypDB:BSAL_82890"/>
<evidence type="ECO:0000313" key="2">
    <source>
        <dbReference type="EMBL" id="CUG67508.1"/>
    </source>
</evidence>